<dbReference type="Pfam" id="PF14239">
    <property type="entry name" value="RRXRR"/>
    <property type="match status" value="1"/>
</dbReference>
<dbReference type="GO" id="GO:0008270">
    <property type="term" value="F:zinc ion binding"/>
    <property type="evidence" value="ECO:0007669"/>
    <property type="project" value="InterPro"/>
</dbReference>
<dbReference type="PANTHER" id="PTHR33877:SF2">
    <property type="entry name" value="OS07G0170200 PROTEIN"/>
    <property type="match status" value="1"/>
</dbReference>
<feature type="domain" description="HNH nuclease" evidence="1">
    <location>
        <begin position="48"/>
        <end position="99"/>
    </location>
</feature>
<dbReference type="InterPro" id="IPR047693">
    <property type="entry name" value="RNA-guided_IscB-like"/>
</dbReference>
<dbReference type="InterPro" id="IPR052892">
    <property type="entry name" value="NA-targeting_endonuclease"/>
</dbReference>
<reference evidence="3" key="2">
    <citation type="journal article" date="2019" name="Int. J. Syst. Evol. Microbiol.">
        <title>Tengunoibacter tsumagoiensis gen. nov., sp. nov., Dictyobacter kobayashii sp. nov., Dictyobacter alpinus sp. nov., and description of Dictyobacteraceae fam. nov. within the order Ktedonobacterales isolated from Tengu-no-mugimeshi, a soil-like granular mass of micro-organisms, and emended descriptions of the genera Ktedonobacter and Dictyobacter.</title>
        <authorList>
            <person name="Wang C."/>
            <person name="Zheng Y."/>
            <person name="Sakai Y."/>
            <person name="Toyoda A."/>
            <person name="Minakuchi Y."/>
            <person name="Abe K."/>
            <person name="Yokota A."/>
            <person name="Yabe S."/>
        </authorList>
    </citation>
    <scope>NUCLEOTIDE SEQUENCE</scope>
    <source>
        <strain evidence="3">Uno16</strain>
    </source>
</reference>
<dbReference type="InterPro" id="IPR003615">
    <property type="entry name" value="HNH_nuc"/>
</dbReference>
<dbReference type="EMBL" id="BIFT01000002">
    <property type="protein sequence ID" value="GCE29498.1"/>
    <property type="molecule type" value="Genomic_DNA"/>
</dbReference>
<sequence length="294" mass="33344">MLTWVNRLSWYAPISAISMELVRFDMQLMENPEVSGVEYQQGSLAGYEIREYVLEKWQRACAYCEAKDVPLQIEHIHPRAKGGTNRVSNLCLACEKCNTAKGTQDIAVFLKKKPEVLKKIQAQAKKPLKDATAVNSTRWKLFERLKATGLPVECGSGGLTRYNRTTRNLPKTHWLDAANVGTSTPVVLITKGIKPLKIKATGHGRRKMCVTDADGFPKHHKERKSSYMGYRTGDMVKAITPKGTYWGRIAIRHRPSFRLGKTDVHPKYMRRLHRADGYEYTYETKGVRDAPPHG</sequence>
<gene>
    <name evidence="2" type="ORF">KDA_44600</name>
    <name evidence="3" type="ORF">KDA_49820</name>
</gene>
<organism evidence="3 4">
    <name type="scientific">Dictyobacter alpinus</name>
    <dbReference type="NCBI Taxonomy" id="2014873"/>
    <lineage>
        <taxon>Bacteria</taxon>
        <taxon>Bacillati</taxon>
        <taxon>Chloroflexota</taxon>
        <taxon>Ktedonobacteria</taxon>
        <taxon>Ktedonobacterales</taxon>
        <taxon>Dictyobacteraceae</taxon>
        <taxon>Dictyobacter</taxon>
    </lineage>
</organism>
<accession>A0A402BDL7</accession>
<evidence type="ECO:0000313" key="4">
    <source>
        <dbReference type="Proteomes" id="UP000287171"/>
    </source>
</evidence>
<dbReference type="Proteomes" id="UP000287171">
    <property type="component" value="Unassembled WGS sequence"/>
</dbReference>
<dbReference type="InterPro" id="IPR002711">
    <property type="entry name" value="HNH"/>
</dbReference>
<dbReference type="AlphaFoldDB" id="A0A402BDL7"/>
<keyword evidence="4" id="KW-1185">Reference proteome</keyword>
<proteinExistence type="predicted"/>
<reference evidence="4" key="1">
    <citation type="submission" date="2018-12" db="EMBL/GenBank/DDBJ databases">
        <title>Tengunoibacter tsumagoiensis gen. nov., sp. nov., Dictyobacter kobayashii sp. nov., D. alpinus sp. nov., and D. joshuensis sp. nov. and description of Dictyobacteraceae fam. nov. within the order Ktedonobacterales isolated from Tengu-no-mugimeshi.</title>
        <authorList>
            <person name="Wang C.M."/>
            <person name="Zheng Y."/>
            <person name="Sakai Y."/>
            <person name="Toyoda A."/>
            <person name="Minakuchi Y."/>
            <person name="Abe K."/>
            <person name="Yokota A."/>
            <person name="Yabe S."/>
        </authorList>
    </citation>
    <scope>NUCLEOTIDE SEQUENCE [LARGE SCALE GENOMIC DNA]</scope>
    <source>
        <strain evidence="4">Uno16</strain>
    </source>
</reference>
<name>A0A402BDL7_9CHLR</name>
<dbReference type="NCBIfam" id="NF040563">
    <property type="entry name" value="guided_IscB"/>
    <property type="match status" value="1"/>
</dbReference>
<dbReference type="EMBL" id="BIFT01000001">
    <property type="protein sequence ID" value="GCE28976.1"/>
    <property type="molecule type" value="Genomic_DNA"/>
</dbReference>
<evidence type="ECO:0000259" key="1">
    <source>
        <dbReference type="SMART" id="SM00507"/>
    </source>
</evidence>
<dbReference type="GO" id="GO:0004519">
    <property type="term" value="F:endonuclease activity"/>
    <property type="evidence" value="ECO:0007669"/>
    <property type="project" value="InterPro"/>
</dbReference>
<evidence type="ECO:0000313" key="2">
    <source>
        <dbReference type="EMBL" id="GCE28976.1"/>
    </source>
</evidence>
<dbReference type="CDD" id="cd00085">
    <property type="entry name" value="HNHc"/>
    <property type="match status" value="1"/>
</dbReference>
<comment type="caution">
    <text evidence="3">The sequence shown here is derived from an EMBL/GenBank/DDBJ whole genome shotgun (WGS) entry which is preliminary data.</text>
</comment>
<dbReference type="Pfam" id="PF01844">
    <property type="entry name" value="HNH"/>
    <property type="match status" value="1"/>
</dbReference>
<dbReference type="Gene3D" id="1.10.30.50">
    <property type="match status" value="1"/>
</dbReference>
<dbReference type="SMART" id="SM00507">
    <property type="entry name" value="HNHc"/>
    <property type="match status" value="1"/>
</dbReference>
<dbReference type="PANTHER" id="PTHR33877">
    <property type="entry name" value="SLL1193 PROTEIN"/>
    <property type="match status" value="1"/>
</dbReference>
<protein>
    <recommendedName>
        <fullName evidence="1">HNH nuclease domain-containing protein</fullName>
    </recommendedName>
</protein>
<evidence type="ECO:0000313" key="3">
    <source>
        <dbReference type="EMBL" id="GCE29498.1"/>
    </source>
</evidence>
<dbReference type="InterPro" id="IPR025938">
    <property type="entry name" value="RRXRR_dom"/>
</dbReference>
<dbReference type="GO" id="GO:0003676">
    <property type="term" value="F:nucleic acid binding"/>
    <property type="evidence" value="ECO:0007669"/>
    <property type="project" value="InterPro"/>
</dbReference>